<keyword evidence="3" id="KW-0964">Secreted</keyword>
<dbReference type="InterPro" id="IPR001811">
    <property type="entry name" value="Chemokine_IL8-like_dom"/>
</dbReference>
<evidence type="ECO:0000256" key="4">
    <source>
        <dbReference type="ARBA" id="ARBA00022729"/>
    </source>
</evidence>
<reference evidence="6" key="1">
    <citation type="submission" date="2018-07" db="EMBL/GenBank/DDBJ databases">
        <title>Comparative genomics of catfishes provides insights into carnivory and benthic adaptation.</title>
        <authorList>
            <person name="Zhang Y."/>
            <person name="Wang D."/>
            <person name="Peng Z."/>
            <person name="Zheng S."/>
            <person name="Shao F."/>
            <person name="Tao W."/>
        </authorList>
    </citation>
    <scope>NUCLEOTIDE SEQUENCE</scope>
    <source>
        <strain evidence="6">Chongqing</strain>
    </source>
</reference>
<evidence type="ECO:0000256" key="3">
    <source>
        <dbReference type="ARBA" id="ARBA00022525"/>
    </source>
</evidence>
<organism evidence="6 7">
    <name type="scientific">Silurus asotus</name>
    <name type="common">Amur catfish</name>
    <name type="synonym">Parasilurus asotus</name>
    <dbReference type="NCBI Taxonomy" id="30991"/>
    <lineage>
        <taxon>Eukaryota</taxon>
        <taxon>Metazoa</taxon>
        <taxon>Chordata</taxon>
        <taxon>Craniata</taxon>
        <taxon>Vertebrata</taxon>
        <taxon>Euteleostomi</taxon>
        <taxon>Actinopterygii</taxon>
        <taxon>Neopterygii</taxon>
        <taxon>Teleostei</taxon>
        <taxon>Ostariophysi</taxon>
        <taxon>Siluriformes</taxon>
        <taxon>Siluridae</taxon>
        <taxon>Silurus</taxon>
    </lineage>
</organism>
<name>A0AAD5A5U9_SILAS</name>
<dbReference type="AlphaFoldDB" id="A0AAD5A5U9"/>
<keyword evidence="4" id="KW-0732">Signal</keyword>
<dbReference type="PANTHER" id="PTHR12015">
    <property type="entry name" value="SMALL INDUCIBLE CYTOKINE A"/>
    <property type="match status" value="1"/>
</dbReference>
<comment type="subcellular location">
    <subcellularLocation>
        <location evidence="1">Secreted</location>
    </subcellularLocation>
</comment>
<evidence type="ECO:0000313" key="7">
    <source>
        <dbReference type="Proteomes" id="UP001205998"/>
    </source>
</evidence>
<dbReference type="GO" id="GO:0005615">
    <property type="term" value="C:extracellular space"/>
    <property type="evidence" value="ECO:0007669"/>
    <property type="project" value="UniProtKB-KW"/>
</dbReference>
<proteinExistence type="predicted"/>
<dbReference type="PANTHER" id="PTHR12015:SF183">
    <property type="entry name" value="C-C MOTIF CHEMOKINE 3"/>
    <property type="match status" value="1"/>
</dbReference>
<evidence type="ECO:0000313" key="6">
    <source>
        <dbReference type="EMBL" id="KAI5610232.1"/>
    </source>
</evidence>
<protein>
    <submittedName>
        <fullName evidence="6">C-C motif chemokine 3-like</fullName>
    </submittedName>
</protein>
<keyword evidence="7" id="KW-1185">Reference proteome</keyword>
<evidence type="ECO:0000256" key="2">
    <source>
        <dbReference type="ARBA" id="ARBA00022514"/>
    </source>
</evidence>
<dbReference type="InterPro" id="IPR039809">
    <property type="entry name" value="Chemokine_b/g/d"/>
</dbReference>
<feature type="non-terminal residue" evidence="6">
    <location>
        <position position="88"/>
    </location>
</feature>
<gene>
    <name evidence="6" type="ORF">C0J50_12063</name>
</gene>
<comment type="caution">
    <text evidence="6">The sequence shown here is derived from an EMBL/GenBank/DDBJ whole genome shotgun (WGS) entry which is preliminary data.</text>
</comment>
<dbReference type="GO" id="GO:0006955">
    <property type="term" value="P:immune response"/>
    <property type="evidence" value="ECO:0007669"/>
    <property type="project" value="InterPro"/>
</dbReference>
<dbReference type="InterPro" id="IPR036048">
    <property type="entry name" value="Interleukin_8-like_sf"/>
</dbReference>
<dbReference type="CDD" id="cd00272">
    <property type="entry name" value="Chemokine_CC"/>
    <property type="match status" value="1"/>
</dbReference>
<dbReference type="SMART" id="SM00199">
    <property type="entry name" value="SCY"/>
    <property type="match status" value="1"/>
</dbReference>
<dbReference type="Proteomes" id="UP001205998">
    <property type="component" value="Unassembled WGS sequence"/>
</dbReference>
<evidence type="ECO:0000259" key="5">
    <source>
        <dbReference type="SMART" id="SM00199"/>
    </source>
</evidence>
<evidence type="ECO:0000256" key="1">
    <source>
        <dbReference type="ARBA" id="ARBA00004613"/>
    </source>
</evidence>
<dbReference type="Gene3D" id="2.40.50.40">
    <property type="match status" value="2"/>
</dbReference>
<dbReference type="GO" id="GO:0008009">
    <property type="term" value="F:chemokine activity"/>
    <property type="evidence" value="ECO:0007669"/>
    <property type="project" value="InterPro"/>
</dbReference>
<keyword evidence="2" id="KW-0202">Cytokine</keyword>
<dbReference type="Pfam" id="PF00048">
    <property type="entry name" value="IL8"/>
    <property type="match status" value="1"/>
</dbReference>
<sequence length="88" mass="9981">LTIKNGFKICADPEMDWVKQIIEIKSKPGVGLCCFEFHKRPVPAASIVSVEQTRFDCTFPGVIFTTKKGYKICADPEMDWVKEIIKSK</sequence>
<dbReference type="SUPFAM" id="SSF54117">
    <property type="entry name" value="Interleukin 8-like chemokines"/>
    <property type="match status" value="2"/>
</dbReference>
<feature type="domain" description="Chemokine interleukin-8-like" evidence="5">
    <location>
        <begin position="30"/>
        <end position="88"/>
    </location>
</feature>
<accession>A0AAD5A5U9</accession>
<dbReference type="EMBL" id="MU574257">
    <property type="protein sequence ID" value="KAI5610232.1"/>
    <property type="molecule type" value="Genomic_DNA"/>
</dbReference>